<dbReference type="Proteomes" id="UP000055060">
    <property type="component" value="Unassembled WGS sequence"/>
</dbReference>
<protein>
    <recommendedName>
        <fullName evidence="3">HTH cro/C1-type domain-containing protein</fullName>
    </recommendedName>
</protein>
<name>A0A0S7BFB4_9CHLR</name>
<evidence type="ECO:0008006" key="3">
    <source>
        <dbReference type="Google" id="ProtNLM"/>
    </source>
</evidence>
<proteinExistence type="predicted"/>
<sequence>MTKERTEAFIKWLDYELARNHLTDHQLAKLAGMSHSVFSRARKGFLPKWQACAKIASTLHVNPVVVFMAAGLIPPSPDLDTEFERLKYIYGLTSAGNRHKIVKVAEIIVDED</sequence>
<dbReference type="OrthoDB" id="3034420at2"/>
<gene>
    <name evidence="1" type="ORF">LARV_01002</name>
</gene>
<dbReference type="AlphaFoldDB" id="A0A0S7BFB4"/>
<dbReference type="RefSeq" id="WP_075072600.1">
    <property type="nucleotide sequence ID" value="NZ_DF967972.1"/>
</dbReference>
<dbReference type="GO" id="GO:0003677">
    <property type="term" value="F:DNA binding"/>
    <property type="evidence" value="ECO:0007669"/>
    <property type="project" value="InterPro"/>
</dbReference>
<organism evidence="1">
    <name type="scientific">Longilinea arvoryzae</name>
    <dbReference type="NCBI Taxonomy" id="360412"/>
    <lineage>
        <taxon>Bacteria</taxon>
        <taxon>Bacillati</taxon>
        <taxon>Chloroflexota</taxon>
        <taxon>Anaerolineae</taxon>
        <taxon>Anaerolineales</taxon>
        <taxon>Anaerolineaceae</taxon>
        <taxon>Longilinea</taxon>
    </lineage>
</organism>
<keyword evidence="2" id="KW-1185">Reference proteome</keyword>
<accession>A0A0S7BFB4</accession>
<reference evidence="1" key="1">
    <citation type="submission" date="2015-07" db="EMBL/GenBank/DDBJ databases">
        <title>Draft Genome Sequences of Anaerolinea thermolimosa IMO-1, Bellilinea caldifistulae GOMI-1, Leptolinea tardivitalis YMTK-2, Levilinea saccharolytica KIBI-1,Longilinea arvoryzae KOME-1, Previously Described as Members of the Anaerolineaceae (Chloroflexi).</title>
        <authorList>
            <person name="Sekiguchi Y."/>
            <person name="Ohashi A."/>
            <person name="Matsuura N."/>
            <person name="Tourlousse M.D."/>
        </authorList>
    </citation>
    <scope>NUCLEOTIDE SEQUENCE [LARGE SCALE GENOMIC DNA]</scope>
    <source>
        <strain evidence="1">KOME-1</strain>
    </source>
</reference>
<dbReference type="SUPFAM" id="SSF47413">
    <property type="entry name" value="lambda repressor-like DNA-binding domains"/>
    <property type="match status" value="1"/>
</dbReference>
<evidence type="ECO:0000313" key="2">
    <source>
        <dbReference type="Proteomes" id="UP000055060"/>
    </source>
</evidence>
<dbReference type="EMBL" id="DF967972">
    <property type="protein sequence ID" value="GAP13251.1"/>
    <property type="molecule type" value="Genomic_DNA"/>
</dbReference>
<dbReference type="InterPro" id="IPR010982">
    <property type="entry name" value="Lambda_DNA-bd_dom_sf"/>
</dbReference>
<evidence type="ECO:0000313" key="1">
    <source>
        <dbReference type="EMBL" id="GAP13251.1"/>
    </source>
</evidence>